<protein>
    <submittedName>
        <fullName evidence="2">Uncharacterized protein</fullName>
    </submittedName>
</protein>
<evidence type="ECO:0000256" key="1">
    <source>
        <dbReference type="SAM" id="SignalP"/>
    </source>
</evidence>
<keyword evidence="3" id="KW-1185">Reference proteome</keyword>
<feature type="chain" id="PRO_5035002810" evidence="1">
    <location>
        <begin position="20"/>
        <end position="132"/>
    </location>
</feature>
<name>A0A8H4YL32_9HYPO</name>
<keyword evidence="1" id="KW-0732">Signal</keyword>
<dbReference type="EMBL" id="JABEVY010000556">
    <property type="protein sequence ID" value="KAF5229890.1"/>
    <property type="molecule type" value="Genomic_DNA"/>
</dbReference>
<dbReference type="AlphaFoldDB" id="A0A8H4YL32"/>
<evidence type="ECO:0000313" key="3">
    <source>
        <dbReference type="Proteomes" id="UP000573603"/>
    </source>
</evidence>
<accession>A0A8H4YL32</accession>
<proteinExistence type="predicted"/>
<sequence>MLIGLCVEWLALQALSTSAQIPFWAIALASSKVGVNSGSHWTNFHLNAIEEKKWATTVTTFTAVSRTVTQTDMGVAVTDAAVTLCVIGLFVHTRYASEAIGHQFCERLESPLTKGDLKKRRKIPPTVRYRQP</sequence>
<gene>
    <name evidence="2" type="ORF">FANTH_14053</name>
</gene>
<dbReference type="Proteomes" id="UP000573603">
    <property type="component" value="Unassembled WGS sequence"/>
</dbReference>
<reference evidence="2 3" key="1">
    <citation type="journal article" date="2020" name="BMC Genomics">
        <title>Correction to: Identification and distribution of gene clusters required for synthesis of sphingolipid metabolism inhibitors in diverse species of the filamentous fungus Fusarium.</title>
        <authorList>
            <person name="Kim H.S."/>
            <person name="Lohmar J.M."/>
            <person name="Busman M."/>
            <person name="Brown D.W."/>
            <person name="Naumann T.A."/>
            <person name="Divon H.H."/>
            <person name="Lysoe E."/>
            <person name="Uhlig S."/>
            <person name="Proctor R.H."/>
        </authorList>
    </citation>
    <scope>NUCLEOTIDE SEQUENCE [LARGE SCALE GENOMIC DNA]</scope>
    <source>
        <strain evidence="2 3">NRRL 25214</strain>
    </source>
</reference>
<feature type="signal peptide" evidence="1">
    <location>
        <begin position="1"/>
        <end position="19"/>
    </location>
</feature>
<organism evidence="2 3">
    <name type="scientific">Fusarium anthophilum</name>
    <dbReference type="NCBI Taxonomy" id="48485"/>
    <lineage>
        <taxon>Eukaryota</taxon>
        <taxon>Fungi</taxon>
        <taxon>Dikarya</taxon>
        <taxon>Ascomycota</taxon>
        <taxon>Pezizomycotina</taxon>
        <taxon>Sordariomycetes</taxon>
        <taxon>Hypocreomycetidae</taxon>
        <taxon>Hypocreales</taxon>
        <taxon>Nectriaceae</taxon>
        <taxon>Fusarium</taxon>
        <taxon>Fusarium fujikuroi species complex</taxon>
    </lineage>
</organism>
<comment type="caution">
    <text evidence="2">The sequence shown here is derived from an EMBL/GenBank/DDBJ whole genome shotgun (WGS) entry which is preliminary data.</text>
</comment>
<evidence type="ECO:0000313" key="2">
    <source>
        <dbReference type="EMBL" id="KAF5229890.1"/>
    </source>
</evidence>